<comment type="caution">
    <text evidence="6">The sequence shown here is derived from an EMBL/GenBank/DDBJ whole genome shotgun (WGS) entry which is preliminary data.</text>
</comment>
<dbReference type="GO" id="GO:0005524">
    <property type="term" value="F:ATP binding"/>
    <property type="evidence" value="ECO:0007669"/>
    <property type="project" value="UniProtKB-KW"/>
</dbReference>
<dbReference type="Pfam" id="PF17862">
    <property type="entry name" value="AAA_lid_3"/>
    <property type="match status" value="1"/>
</dbReference>
<name>A0A1Y1VM25_9FUNG</name>
<evidence type="ECO:0000256" key="2">
    <source>
        <dbReference type="ARBA" id="ARBA00022741"/>
    </source>
</evidence>
<dbReference type="PANTHER" id="PTHR23074:SF17">
    <property type="entry name" value="FIDGETIN-LIKE PROTEIN 1"/>
    <property type="match status" value="1"/>
</dbReference>
<feature type="compositionally biased region" description="Low complexity" evidence="4">
    <location>
        <begin position="474"/>
        <end position="486"/>
    </location>
</feature>
<keyword evidence="2" id="KW-0547">Nucleotide-binding</keyword>
<sequence length="790" mass="89924">MDSEKLELINNEKIFQLQNNILQCTVNRSENELPRIVSTGLKPSLYLQVPNQGFHSRNAILLLQQEKYRNVNEVSKYSKLIHQHNVQKIIDETISKIQSFSLDKSIDNEIQQILKNEEENNEGFIDNLKKVKTSSFKISELENLEIPLLKEPLLPSLKCFKKILNQMNNDNKKNDNANSSNNSNTNNVIESNNIKIENGNITSNNIYEKNNYNNNSANKSYNNVPIQNQNSYNSNNNPNSIKGNIDDINIMEYLNDVDDFLDKNENNSYYNNINNTNNKYNKNSNPLKRKLNDDAVRCPFENSFKSAKVQLSINQRMKEEGHNPYSNDNSYNNSMSNRYYSKNKYNNGSNNNINGNPYSYNNNNNITNGNLYGNSNNSNINNMNNRNNMYSNNGNMYNNSNNLSNSFSDNYYNKKMTYGVNNYNASNRKRTLGTSGNRQKFVSPLINKKNETNDEDEICKKYGYYLNSGSAKQSSNNNNNNNSNSNEEVDERLKNIEPKMIEMIMNEMLDKTPTITWDDIAGLEHAKSTIMESVIWPMQRPDIFTGLRGPPKGLLLYGPPGTGKTLIGKCIASQSGATFFNISSSSLTSKWIGEGEKMVRALFAVARVHQPSVIFVDEIDSLLTQRTDGENEANRRIKTEFLVQFDGCGTSAEDRILLIGATNRPGEIDEAARRRFRKKLYIPLPDEGARKALLTNLLKKQSHSLSDDEINTVVEKTKGYSGSDVDGLCREAALGPIRELKGDIKNININDVRPMNCQDFIEALSQVRASVSEKDLEFYIKFDEEYGSKR</sequence>
<dbReference type="Pfam" id="PF00004">
    <property type="entry name" value="AAA"/>
    <property type="match status" value="1"/>
</dbReference>
<dbReference type="Pfam" id="PF09336">
    <property type="entry name" value="Vps4_C"/>
    <property type="match status" value="1"/>
</dbReference>
<dbReference type="PANTHER" id="PTHR23074">
    <property type="entry name" value="AAA DOMAIN-CONTAINING"/>
    <property type="match status" value="1"/>
</dbReference>
<feature type="region of interest" description="Disordered" evidence="4">
    <location>
        <begin position="470"/>
        <end position="490"/>
    </location>
</feature>
<dbReference type="InterPro" id="IPR003593">
    <property type="entry name" value="AAA+_ATPase"/>
</dbReference>
<dbReference type="InterPro" id="IPR027417">
    <property type="entry name" value="P-loop_NTPase"/>
</dbReference>
<feature type="region of interest" description="Disordered" evidence="4">
    <location>
        <begin position="212"/>
        <end position="239"/>
    </location>
</feature>
<dbReference type="OrthoDB" id="10251136at2759"/>
<dbReference type="GO" id="GO:0016887">
    <property type="term" value="F:ATP hydrolysis activity"/>
    <property type="evidence" value="ECO:0007669"/>
    <property type="project" value="InterPro"/>
</dbReference>
<feature type="compositionally biased region" description="Low complexity" evidence="4">
    <location>
        <begin position="176"/>
        <end position="191"/>
    </location>
</feature>
<protein>
    <recommendedName>
        <fullName evidence="5">AAA+ ATPase domain-containing protein</fullName>
    </recommendedName>
</protein>
<dbReference type="InterPro" id="IPR015415">
    <property type="entry name" value="Spast_Vps4_C"/>
</dbReference>
<keyword evidence="7" id="KW-1185">Reference proteome</keyword>
<evidence type="ECO:0000256" key="3">
    <source>
        <dbReference type="ARBA" id="ARBA00022840"/>
    </source>
</evidence>
<dbReference type="InterPro" id="IPR003959">
    <property type="entry name" value="ATPase_AAA_core"/>
</dbReference>
<dbReference type="Gene3D" id="1.10.8.60">
    <property type="match status" value="1"/>
</dbReference>
<evidence type="ECO:0000256" key="1">
    <source>
        <dbReference type="ARBA" id="ARBA00006914"/>
    </source>
</evidence>
<proteinExistence type="inferred from homology"/>
<dbReference type="EMBL" id="MCFH01000004">
    <property type="protein sequence ID" value="ORX58557.1"/>
    <property type="molecule type" value="Genomic_DNA"/>
</dbReference>
<dbReference type="SMART" id="SM00382">
    <property type="entry name" value="AAA"/>
    <property type="match status" value="1"/>
</dbReference>
<gene>
    <name evidence="6" type="ORF">BCR36DRAFT_580171</name>
</gene>
<feature type="compositionally biased region" description="Low complexity" evidence="4">
    <location>
        <begin position="323"/>
        <end position="361"/>
    </location>
</feature>
<organism evidence="6 7">
    <name type="scientific">Piromyces finnis</name>
    <dbReference type="NCBI Taxonomy" id="1754191"/>
    <lineage>
        <taxon>Eukaryota</taxon>
        <taxon>Fungi</taxon>
        <taxon>Fungi incertae sedis</taxon>
        <taxon>Chytridiomycota</taxon>
        <taxon>Chytridiomycota incertae sedis</taxon>
        <taxon>Neocallimastigomycetes</taxon>
        <taxon>Neocallimastigales</taxon>
        <taxon>Neocallimastigaceae</taxon>
        <taxon>Piromyces</taxon>
    </lineage>
</organism>
<reference evidence="6 7" key="2">
    <citation type="submission" date="2016-08" db="EMBL/GenBank/DDBJ databases">
        <title>Pervasive Adenine N6-methylation of Active Genes in Fungi.</title>
        <authorList>
            <consortium name="DOE Joint Genome Institute"/>
            <person name="Mondo S.J."/>
            <person name="Dannebaum R.O."/>
            <person name="Kuo R.C."/>
            <person name="Labutti K."/>
            <person name="Haridas S."/>
            <person name="Kuo A."/>
            <person name="Salamov A."/>
            <person name="Ahrendt S.R."/>
            <person name="Lipzen A."/>
            <person name="Sullivan W."/>
            <person name="Andreopoulos W.B."/>
            <person name="Clum A."/>
            <person name="Lindquist E."/>
            <person name="Daum C."/>
            <person name="Ramamoorthy G.K."/>
            <person name="Gryganskyi A."/>
            <person name="Culley D."/>
            <person name="Magnuson J.K."/>
            <person name="James T.Y."/>
            <person name="O'Malley M.A."/>
            <person name="Stajich J.E."/>
            <person name="Spatafora J.W."/>
            <person name="Visel A."/>
            <person name="Grigoriev I.V."/>
        </authorList>
    </citation>
    <scope>NUCLEOTIDE SEQUENCE [LARGE SCALE GENOMIC DNA]</scope>
    <source>
        <strain evidence="7">finn</strain>
    </source>
</reference>
<accession>A0A1Y1VM25</accession>
<comment type="similarity">
    <text evidence="1">Belongs to the AAA ATPase family.</text>
</comment>
<dbReference type="InterPro" id="IPR003960">
    <property type="entry name" value="ATPase_AAA_CS"/>
</dbReference>
<evidence type="ECO:0000313" key="6">
    <source>
        <dbReference type="EMBL" id="ORX58557.1"/>
    </source>
</evidence>
<evidence type="ECO:0000313" key="7">
    <source>
        <dbReference type="Proteomes" id="UP000193719"/>
    </source>
</evidence>
<dbReference type="InterPro" id="IPR041569">
    <property type="entry name" value="AAA_lid_3"/>
</dbReference>
<dbReference type="InterPro" id="IPR050304">
    <property type="entry name" value="MT-severing_AAA_ATPase"/>
</dbReference>
<dbReference type="AlphaFoldDB" id="A0A1Y1VM25"/>
<dbReference type="FunFam" id="1.10.8.60:FF:000022">
    <property type="entry name" value="Fidgetin like 1"/>
    <property type="match status" value="1"/>
</dbReference>
<evidence type="ECO:0000259" key="5">
    <source>
        <dbReference type="SMART" id="SM00382"/>
    </source>
</evidence>
<dbReference type="Proteomes" id="UP000193719">
    <property type="component" value="Unassembled WGS sequence"/>
</dbReference>
<feature type="region of interest" description="Disordered" evidence="4">
    <location>
        <begin position="170"/>
        <end position="191"/>
    </location>
</feature>
<evidence type="ECO:0000256" key="4">
    <source>
        <dbReference type="SAM" id="MobiDB-lite"/>
    </source>
</evidence>
<keyword evidence="3" id="KW-0067">ATP-binding</keyword>
<dbReference type="PROSITE" id="PS00674">
    <property type="entry name" value="AAA"/>
    <property type="match status" value="1"/>
</dbReference>
<dbReference type="FunFam" id="3.40.50.300:FF:000093">
    <property type="entry name" value="Fidgetin-like 1"/>
    <property type="match status" value="1"/>
</dbReference>
<reference evidence="6 7" key="1">
    <citation type="submission" date="2016-08" db="EMBL/GenBank/DDBJ databases">
        <title>Genomes of anaerobic fungi encode conserved fungal cellulosomes for biomass hydrolysis.</title>
        <authorList>
            <consortium name="DOE Joint Genome Institute"/>
            <person name="Haitjema C.H."/>
            <person name="Gilmore S.P."/>
            <person name="Henske J.K."/>
            <person name="Solomon K.V."/>
            <person name="De Groot R."/>
            <person name="Kuo A."/>
            <person name="Mondo S.J."/>
            <person name="Salamov A.A."/>
            <person name="Labutti K."/>
            <person name="Zhao Z."/>
            <person name="Chiniquy J."/>
            <person name="Barry K."/>
            <person name="Brewer H.M."/>
            <person name="Purvine S.O."/>
            <person name="Wright A.T."/>
            <person name="Boxma B."/>
            <person name="Van Alen T."/>
            <person name="Hackstein J.H."/>
            <person name="Baker S.E."/>
            <person name="Grigoriev I.V."/>
            <person name="O'Malley M.A."/>
        </authorList>
    </citation>
    <scope>NUCLEOTIDE SEQUENCE [LARGE SCALE GENOMIC DNA]</scope>
    <source>
        <strain evidence="7">finn</strain>
    </source>
</reference>
<dbReference type="SUPFAM" id="SSF52540">
    <property type="entry name" value="P-loop containing nucleoside triphosphate hydrolases"/>
    <property type="match status" value="1"/>
</dbReference>
<feature type="region of interest" description="Disordered" evidence="4">
    <location>
        <begin position="318"/>
        <end position="361"/>
    </location>
</feature>
<feature type="domain" description="AAA+ ATPase" evidence="5">
    <location>
        <begin position="550"/>
        <end position="686"/>
    </location>
</feature>
<dbReference type="STRING" id="1754191.A0A1Y1VM25"/>
<dbReference type="Gene3D" id="3.40.50.300">
    <property type="entry name" value="P-loop containing nucleotide triphosphate hydrolases"/>
    <property type="match status" value="1"/>
</dbReference>